<evidence type="ECO:0000256" key="20">
    <source>
        <dbReference type="ARBA" id="ARBA00046243"/>
    </source>
</evidence>
<dbReference type="SUPFAM" id="SSF49313">
    <property type="entry name" value="Cadherin-like"/>
    <property type="match status" value="2"/>
</dbReference>
<dbReference type="Pfam" id="PF19699">
    <property type="entry name" value="CLSTN_C"/>
    <property type="match status" value="2"/>
</dbReference>
<dbReference type="AlphaFoldDB" id="A0A6P3GR35"/>
<organism evidence="26 27">
    <name type="scientific">Bison bison bison</name>
    <name type="common">North American plains bison</name>
    <dbReference type="NCBI Taxonomy" id="43346"/>
    <lineage>
        <taxon>Eukaryota</taxon>
        <taxon>Metazoa</taxon>
        <taxon>Chordata</taxon>
        <taxon>Craniata</taxon>
        <taxon>Vertebrata</taxon>
        <taxon>Euteleostomi</taxon>
        <taxon>Mammalia</taxon>
        <taxon>Eutheria</taxon>
        <taxon>Laurasiatheria</taxon>
        <taxon>Artiodactyla</taxon>
        <taxon>Ruminantia</taxon>
        <taxon>Pecora</taxon>
        <taxon>Bovidae</taxon>
        <taxon>Bovinae</taxon>
        <taxon>Bison</taxon>
    </lineage>
</organism>
<keyword evidence="11 24" id="KW-1133">Transmembrane helix</keyword>
<dbReference type="CDD" id="cd11304">
    <property type="entry name" value="Cadherin_repeat"/>
    <property type="match status" value="2"/>
</dbReference>
<dbReference type="FunFam" id="2.60.40.60:FF:000025">
    <property type="entry name" value="Calsyntenin 1"/>
    <property type="match status" value="1"/>
</dbReference>
<dbReference type="FunFam" id="2.60.120.200:FF:000234">
    <property type="entry name" value="Calsyntenin 3"/>
    <property type="match status" value="1"/>
</dbReference>
<evidence type="ECO:0000256" key="10">
    <source>
        <dbReference type="ARBA" id="ARBA00022889"/>
    </source>
</evidence>
<evidence type="ECO:0000256" key="18">
    <source>
        <dbReference type="ARBA" id="ARBA00035015"/>
    </source>
</evidence>
<evidence type="ECO:0000256" key="3">
    <source>
        <dbReference type="ARBA" id="ARBA00004614"/>
    </source>
</evidence>
<evidence type="ECO:0000313" key="27">
    <source>
        <dbReference type="RefSeq" id="XP_010833978.1"/>
    </source>
</evidence>
<evidence type="ECO:0000256" key="11">
    <source>
        <dbReference type="ARBA" id="ARBA00022989"/>
    </source>
</evidence>
<dbReference type="KEGG" id="bbis:104985477"/>
<dbReference type="Gene3D" id="2.60.120.200">
    <property type="match status" value="1"/>
</dbReference>
<evidence type="ECO:0000256" key="16">
    <source>
        <dbReference type="ARBA" id="ARBA00023257"/>
    </source>
</evidence>
<evidence type="ECO:0000256" key="9">
    <source>
        <dbReference type="ARBA" id="ARBA00022837"/>
    </source>
</evidence>
<keyword evidence="16" id="KW-0628">Postsynaptic cell membrane</keyword>
<keyword evidence="8" id="KW-0256">Endoplasmic reticulum</keyword>
<evidence type="ECO:0000313" key="26">
    <source>
        <dbReference type="Proteomes" id="UP000515208"/>
    </source>
</evidence>
<keyword evidence="4" id="KW-1003">Cell membrane</keyword>
<keyword evidence="13" id="KW-0333">Golgi apparatus</keyword>
<evidence type="ECO:0000256" key="22">
    <source>
        <dbReference type="PROSITE-ProRule" id="PRU00043"/>
    </source>
</evidence>
<keyword evidence="26" id="KW-1185">Reference proteome</keyword>
<keyword evidence="12" id="KW-0770">Synapse</keyword>
<dbReference type="FunFam" id="2.60.40.60:FF:000062">
    <property type="entry name" value="Calsyntenin 3"/>
    <property type="match status" value="1"/>
</dbReference>
<evidence type="ECO:0000256" key="1">
    <source>
        <dbReference type="ARBA" id="ARBA00004115"/>
    </source>
</evidence>
<dbReference type="InterPro" id="IPR015919">
    <property type="entry name" value="Cadherin-like_sf"/>
</dbReference>
<reference evidence="27" key="1">
    <citation type="submission" date="2025-08" db="UniProtKB">
        <authorList>
            <consortium name="RefSeq"/>
        </authorList>
    </citation>
    <scope>IDENTIFICATION</scope>
    <source>
        <tissue evidence="27">Blood</tissue>
    </source>
</reference>
<comment type="subunit">
    <text evidence="21">Interacts (via cadherin domains) with both alpha and beta isoforms of neurexins (NRXN1, NRXN2 and NRXN3). Directly interacts with APBA2. Forms a tripartite complex with APBA2 and APP. Interacts with low affinity with KLC1. Interacts with SLC23A2/SVCT2.</text>
</comment>
<feature type="compositionally biased region" description="Basic and acidic residues" evidence="23">
    <location>
        <begin position="1079"/>
        <end position="1088"/>
    </location>
</feature>
<keyword evidence="6" id="KW-0732">Signal</keyword>
<dbReference type="GO" id="GO:0043005">
    <property type="term" value="C:neuron projection"/>
    <property type="evidence" value="ECO:0007669"/>
    <property type="project" value="UniProtKB-SubCell"/>
</dbReference>
<feature type="compositionally biased region" description="Basic and acidic residues" evidence="23">
    <location>
        <begin position="1194"/>
        <end position="1207"/>
    </location>
</feature>
<evidence type="ECO:0000256" key="8">
    <source>
        <dbReference type="ARBA" id="ARBA00022824"/>
    </source>
</evidence>
<dbReference type="PANTHER" id="PTHR14139">
    <property type="entry name" value="CALSYNTENIN"/>
    <property type="match status" value="1"/>
</dbReference>
<evidence type="ECO:0000256" key="13">
    <source>
        <dbReference type="ARBA" id="ARBA00023034"/>
    </source>
</evidence>
<keyword evidence="5 24" id="KW-0812">Transmembrane</keyword>
<feature type="region of interest" description="Disordered" evidence="23">
    <location>
        <begin position="1168"/>
        <end position="1207"/>
    </location>
</feature>
<feature type="transmembrane region" description="Helical" evidence="24">
    <location>
        <begin position="1097"/>
        <end position="1118"/>
    </location>
</feature>
<evidence type="ECO:0000259" key="25">
    <source>
        <dbReference type="PROSITE" id="PS50268"/>
    </source>
</evidence>
<feature type="domain" description="Cadherin" evidence="25">
    <location>
        <begin position="121"/>
        <end position="237"/>
    </location>
</feature>
<dbReference type="CTD" id="9746"/>
<dbReference type="Proteomes" id="UP000515208">
    <property type="component" value="Unplaced"/>
</dbReference>
<dbReference type="GO" id="GO:0005789">
    <property type="term" value="C:endoplasmic reticulum membrane"/>
    <property type="evidence" value="ECO:0007669"/>
    <property type="project" value="UniProtKB-SubCell"/>
</dbReference>
<dbReference type="GO" id="GO:0051965">
    <property type="term" value="P:positive regulation of synapse assembly"/>
    <property type="evidence" value="ECO:0007669"/>
    <property type="project" value="TreeGrafter"/>
</dbReference>
<feature type="transmembrane region" description="Helical" evidence="24">
    <location>
        <begin position="907"/>
        <end position="928"/>
    </location>
</feature>
<dbReference type="GO" id="GO:0000139">
    <property type="term" value="C:Golgi membrane"/>
    <property type="evidence" value="ECO:0007669"/>
    <property type="project" value="UniProtKB-SubCell"/>
</dbReference>
<dbReference type="Gene3D" id="2.60.40.60">
    <property type="entry name" value="Cadherins"/>
    <property type="match status" value="2"/>
</dbReference>
<comment type="function">
    <text evidence="20">Postsynaptic adhesion molecule that binds to presynaptic neurexins to mediate both excitatory and inhibitory synapse formation. Promotes synapse development by acting as a cell adhesion molecule at the postsynaptic membrane, which associates with both neurexin-alpha and neurexin-beta proteins at the presynaptic membrane. Regulates the balance between excitatory and inhibitory synapses by inhibiting formation of excitatory parallel-fiber synapses and promoting formation of inhibitory synapses in the same neuron. May also be involved in ascorbate (vitamin C) uptake via its interaction with SLC23A2/SVCT2. Complex formation with APBA2 and APP, stabilizes APP metabolism and enhances APBA2-mediated suppression of beta-APP40 secretion, due to the retardation of intracellular APP maturation.</text>
</comment>
<sequence length="1207" mass="132842">MRERERVRTPGSRRKEQQPLPVPPCPAAQVGVCPGLPYGLGWAAGSFPSLPCSLPSPLPSSESPCIPCPRWNKQGSRLWGRAIGALPCLHHAMTPLLFPLLLASLLPSSSCNKANKHKPWIEAEYQGIVMENDNTVLLNPPLFALDKDAPLRYAGEICGFRLHGSGVPFEAVILDKATGEGLIRAKEPVDCEAQKEHTFTIQAYDCGEGPDGANTKKSHKATVHVRVNDVNEFAPVFVERLYRAAVTEGKLYDRILRVEAIDGDCSPQYSQICYYEILTPNTPFLIDNDGNIENTEKLQYSGEKLYKFTVTAYDCGKKRAADDAEVEIQVKPTCKPSWQGWNKRIEYAPGAGSLALFPGIRLETCDEPLWNIQATIELQTSHVAKGCDRDNYSERALRKLCGAAPGEVDLLPMPGPNANWTAGLSVHYSQDSSLIYWFNGTQAVQPDSLSDHFTLSFWMKHGVTPNKGKKEEETIVCNTVQNEDGFSHYSLTVHGCRIAFLYWPLLESARPVKFLWKLEQVCDDEWHHYALNLEFPTVTLYADGISFDPALIHDNGLIHPPRREPPPLWSPACWTKEKNKEKEKGGDNSTDATAGDPLPIHHYFHGYLAGFSVRSGRLESREVIECLYACREGLDYRDFESLGKGMKVHVNPSQSLLTLEGDDVETFNHALQHVAYMNTLRFATPGVRPLRLTTAVKCFSEESCVSIPEVEGYVVVLQPDAPQILLSGTAHFARPAVDFEGPEGVPLFPDLQITCSISHQVEAKKDESWQGTVTDTRMSDEIVHNLDGCEISLVGDDLDPERESLLLDMASLQQRGLELTNTSAYLTIAGCGSHTPSLVSEALLLRGWQEWAPMWGVVTQLPMRALGLGARLWGLYLHLLSVGLWAPLFCLLLLLRVLSVCVQEVGKAVLTAAASVAVWVQVCGGYIVLQGLAWTAQLVGSWVELHVWLCFALLETLRHVLSILPCEKAVGWLMRAGVLAGKGLARVRGVVTLVRVCTHTLFLGVSLCLHMCFAAISSKVRVRVHAPLWVSLPFRVHAPLSLGFRVRLQAQRHDRAQGTGGASQGEQSPPVSRTPPPTRRREASRSRGELCPVVPSAATLIIVVCVGFLVLMVVLGLVRIHSLHRRVSGASGGPPGASSDPKDPDLFWDDSALTIIVNPMESYQSRQVCVAGAAGGQQDDEDSSDSEAADSPSSDERRIIETPPHRY</sequence>
<evidence type="ECO:0000256" key="7">
    <source>
        <dbReference type="ARBA" id="ARBA00022737"/>
    </source>
</evidence>
<proteinExistence type="inferred from homology"/>
<evidence type="ECO:0000256" key="17">
    <source>
        <dbReference type="ARBA" id="ARBA00035006"/>
    </source>
</evidence>
<evidence type="ECO:0000256" key="4">
    <source>
        <dbReference type="ARBA" id="ARBA00022475"/>
    </source>
</evidence>
<dbReference type="GO" id="GO:0050806">
    <property type="term" value="P:positive regulation of synaptic transmission"/>
    <property type="evidence" value="ECO:0007669"/>
    <property type="project" value="TreeGrafter"/>
</dbReference>
<feature type="region of interest" description="Disordered" evidence="23">
    <location>
        <begin position="1055"/>
        <end position="1088"/>
    </location>
</feature>
<dbReference type="PROSITE" id="PS50268">
    <property type="entry name" value="CADHERIN_2"/>
    <property type="match status" value="2"/>
</dbReference>
<comment type="subcellular location">
    <subcellularLocation>
        <location evidence="2">Cell projection</location>
        <location evidence="2">Neuron projection</location>
    </subcellularLocation>
    <subcellularLocation>
        <location evidence="1">Endoplasmic reticulum membrane</location>
        <topology evidence="1">Single-pass type I membrane protein</topology>
    </subcellularLocation>
    <subcellularLocation>
        <location evidence="3">Golgi apparatus membrane</location>
        <topology evidence="3">Single-pass type I membrane protein</topology>
    </subcellularLocation>
    <subcellularLocation>
        <location evidence="17">Postsynaptic cell membrane</location>
        <topology evidence="17">Single-pass type I membrane protein</topology>
    </subcellularLocation>
</comment>
<dbReference type="OrthoDB" id="10012272at2759"/>
<evidence type="ECO:0000256" key="5">
    <source>
        <dbReference type="ARBA" id="ARBA00022692"/>
    </source>
</evidence>
<dbReference type="InterPro" id="IPR013320">
    <property type="entry name" value="ConA-like_dom_sf"/>
</dbReference>
<feature type="region of interest" description="Disordered" evidence="23">
    <location>
        <begin position="1126"/>
        <end position="1145"/>
    </location>
</feature>
<evidence type="ECO:0000256" key="23">
    <source>
        <dbReference type="SAM" id="MobiDB-lite"/>
    </source>
</evidence>
<feature type="region of interest" description="Disordered" evidence="23">
    <location>
        <begin position="1"/>
        <end position="23"/>
    </location>
</feature>
<keyword evidence="7" id="KW-0677">Repeat</keyword>
<evidence type="ECO:0000256" key="14">
    <source>
        <dbReference type="ARBA" id="ARBA00023136"/>
    </source>
</evidence>
<evidence type="ECO:0000256" key="2">
    <source>
        <dbReference type="ARBA" id="ARBA00004487"/>
    </source>
</evidence>
<evidence type="ECO:0000256" key="24">
    <source>
        <dbReference type="SAM" id="Phobius"/>
    </source>
</evidence>
<dbReference type="GeneID" id="104985477"/>
<dbReference type="SUPFAM" id="SSF49899">
    <property type="entry name" value="Concanavalin A-like lectins/glucanases"/>
    <property type="match status" value="1"/>
</dbReference>
<dbReference type="GO" id="GO:0009986">
    <property type="term" value="C:cell surface"/>
    <property type="evidence" value="ECO:0007669"/>
    <property type="project" value="TreeGrafter"/>
</dbReference>
<keyword evidence="10" id="KW-0130">Cell adhesion</keyword>
<gene>
    <name evidence="27" type="primary">CLSTN3</name>
</gene>
<dbReference type="SMART" id="SM00112">
    <property type="entry name" value="CA"/>
    <property type="match status" value="2"/>
</dbReference>
<dbReference type="GO" id="GO:0045211">
    <property type="term" value="C:postsynaptic membrane"/>
    <property type="evidence" value="ECO:0007669"/>
    <property type="project" value="UniProtKB-SubCell"/>
</dbReference>
<evidence type="ECO:0000256" key="12">
    <source>
        <dbReference type="ARBA" id="ARBA00023018"/>
    </source>
</evidence>
<dbReference type="PRINTS" id="PR00205">
    <property type="entry name" value="CADHERIN"/>
</dbReference>
<dbReference type="GO" id="GO:0007156">
    <property type="term" value="P:homophilic cell adhesion via plasma membrane adhesion molecules"/>
    <property type="evidence" value="ECO:0007669"/>
    <property type="project" value="InterPro"/>
</dbReference>
<accession>A0A6P3GR35</accession>
<feature type="transmembrane region" description="Helical" evidence="24">
    <location>
        <begin position="873"/>
        <end position="895"/>
    </location>
</feature>
<keyword evidence="15" id="KW-0325">Glycoprotein</keyword>
<name>A0A6P3GR35_BISBB</name>
<comment type="similarity">
    <text evidence="18">Belongs to the calsyntenin family.</text>
</comment>
<dbReference type="PANTHER" id="PTHR14139:SF5">
    <property type="entry name" value="CALSYNTENIN-3"/>
    <property type="match status" value="1"/>
</dbReference>
<protein>
    <recommendedName>
        <fullName evidence="19">Calsyntenin-3</fullName>
    </recommendedName>
</protein>
<evidence type="ECO:0000256" key="6">
    <source>
        <dbReference type="ARBA" id="ARBA00022729"/>
    </source>
</evidence>
<dbReference type="GO" id="GO:0005509">
    <property type="term" value="F:calcium ion binding"/>
    <property type="evidence" value="ECO:0007669"/>
    <property type="project" value="UniProtKB-UniRule"/>
</dbReference>
<dbReference type="InterPro" id="IPR045588">
    <property type="entry name" value="CLSTN_C"/>
</dbReference>
<feature type="domain" description="Cadherin" evidence="25">
    <location>
        <begin position="238"/>
        <end position="338"/>
    </location>
</feature>
<feature type="compositionally biased region" description="Basic and acidic residues" evidence="23">
    <location>
        <begin position="1"/>
        <end position="17"/>
    </location>
</feature>
<dbReference type="InterPro" id="IPR002126">
    <property type="entry name" value="Cadherin-like_dom"/>
</dbReference>
<evidence type="ECO:0000256" key="15">
    <source>
        <dbReference type="ARBA" id="ARBA00023180"/>
    </source>
</evidence>
<dbReference type="RefSeq" id="XP_010833978.1">
    <property type="nucleotide sequence ID" value="XM_010835676.1"/>
</dbReference>
<keyword evidence="9 22" id="KW-0106">Calcium</keyword>
<evidence type="ECO:0000256" key="21">
    <source>
        <dbReference type="ARBA" id="ARBA00046399"/>
    </source>
</evidence>
<evidence type="ECO:0000256" key="19">
    <source>
        <dbReference type="ARBA" id="ARBA00040470"/>
    </source>
</evidence>
<feature type="compositionally biased region" description="Acidic residues" evidence="23">
    <location>
        <begin position="1178"/>
        <end position="1188"/>
    </location>
</feature>
<keyword evidence="14 24" id="KW-0472">Membrane</keyword>